<evidence type="ECO:0000313" key="2">
    <source>
        <dbReference type="EMBL" id="GFS30278.1"/>
    </source>
</evidence>
<dbReference type="AlphaFoldDB" id="A0A8X6I6Q6"/>
<proteinExistence type="predicted"/>
<gene>
    <name evidence="2" type="ORF">TNIN_474821</name>
</gene>
<name>A0A8X6I6Q6_9ARAC</name>
<accession>A0A8X6I6Q6</accession>
<evidence type="ECO:0000313" key="3">
    <source>
        <dbReference type="Proteomes" id="UP000886998"/>
    </source>
</evidence>
<feature type="region of interest" description="Disordered" evidence="1">
    <location>
        <begin position="1"/>
        <end position="67"/>
    </location>
</feature>
<organism evidence="2 3">
    <name type="scientific">Trichonephila inaurata madagascariensis</name>
    <dbReference type="NCBI Taxonomy" id="2747483"/>
    <lineage>
        <taxon>Eukaryota</taxon>
        <taxon>Metazoa</taxon>
        <taxon>Ecdysozoa</taxon>
        <taxon>Arthropoda</taxon>
        <taxon>Chelicerata</taxon>
        <taxon>Arachnida</taxon>
        <taxon>Araneae</taxon>
        <taxon>Araneomorphae</taxon>
        <taxon>Entelegynae</taxon>
        <taxon>Araneoidea</taxon>
        <taxon>Nephilidae</taxon>
        <taxon>Trichonephila</taxon>
        <taxon>Trichonephila inaurata</taxon>
    </lineage>
</organism>
<keyword evidence="3" id="KW-1185">Reference proteome</keyword>
<feature type="compositionally biased region" description="Basic and acidic residues" evidence="1">
    <location>
        <begin position="21"/>
        <end position="35"/>
    </location>
</feature>
<comment type="caution">
    <text evidence="2">The sequence shown here is derived from an EMBL/GenBank/DDBJ whole genome shotgun (WGS) entry which is preliminary data.</text>
</comment>
<dbReference type="EMBL" id="BMAV01024119">
    <property type="protein sequence ID" value="GFS30278.1"/>
    <property type="molecule type" value="Genomic_DNA"/>
</dbReference>
<protein>
    <submittedName>
        <fullName evidence="2">Uncharacterized protein</fullName>
    </submittedName>
</protein>
<sequence length="114" mass="12435">MDIPRRLPADGDGVASGQGVKHPDALVFREVRKGEGVTPRTHPQSDFPRVGGGGAHRQTQGGDVGGRQVQSFRIHNSGRHDSLLHGATSRDVEVHWTRSGTRLNKHQYGTLEIK</sequence>
<reference evidence="2" key="1">
    <citation type="submission" date="2020-08" db="EMBL/GenBank/DDBJ databases">
        <title>Multicomponent nature underlies the extraordinary mechanical properties of spider dragline silk.</title>
        <authorList>
            <person name="Kono N."/>
            <person name="Nakamura H."/>
            <person name="Mori M."/>
            <person name="Yoshida Y."/>
            <person name="Ohtoshi R."/>
            <person name="Malay A.D."/>
            <person name="Moran D.A.P."/>
            <person name="Tomita M."/>
            <person name="Numata K."/>
            <person name="Arakawa K."/>
        </authorList>
    </citation>
    <scope>NUCLEOTIDE SEQUENCE</scope>
</reference>
<dbReference type="Proteomes" id="UP000886998">
    <property type="component" value="Unassembled WGS sequence"/>
</dbReference>
<evidence type="ECO:0000256" key="1">
    <source>
        <dbReference type="SAM" id="MobiDB-lite"/>
    </source>
</evidence>